<feature type="compositionally biased region" description="Basic and acidic residues" evidence="1">
    <location>
        <begin position="1"/>
        <end position="16"/>
    </location>
</feature>
<evidence type="ECO:0000313" key="3">
    <source>
        <dbReference type="Proteomes" id="UP001368270"/>
    </source>
</evidence>
<feature type="region of interest" description="Disordered" evidence="1">
    <location>
        <begin position="156"/>
        <end position="184"/>
    </location>
</feature>
<keyword evidence="3" id="KW-1185">Reference proteome</keyword>
<accession>A0ABU8QKN8</accession>
<dbReference type="EMBL" id="JBBGAZ010000015">
    <property type="protein sequence ID" value="MEJ5219997.1"/>
    <property type="molecule type" value="Genomic_DNA"/>
</dbReference>
<gene>
    <name evidence="2" type="ORF">WG622_17210</name>
</gene>
<feature type="region of interest" description="Disordered" evidence="1">
    <location>
        <begin position="1"/>
        <end position="36"/>
    </location>
</feature>
<comment type="caution">
    <text evidence="2">The sequence shown here is derived from an EMBL/GenBank/DDBJ whole genome shotgun (WGS) entry which is preliminary data.</text>
</comment>
<organism evidence="2 3">
    <name type="scientific">Cognatishimia coralii</name>
    <dbReference type="NCBI Taxonomy" id="3083254"/>
    <lineage>
        <taxon>Bacteria</taxon>
        <taxon>Pseudomonadati</taxon>
        <taxon>Pseudomonadota</taxon>
        <taxon>Alphaproteobacteria</taxon>
        <taxon>Rhodobacterales</taxon>
        <taxon>Paracoccaceae</taxon>
        <taxon>Cognatishimia</taxon>
    </lineage>
</organism>
<sequence>MRRKERTHETSHKESVRNPVRAQREAGNSKATKRGFARSDAQLAKLIEERDELQEIEFDRLLDAVDASGILGKRFTKAELTTFLKTYQPNDSRPSKSAQLTKGLGAISMRQTQNDRKLDTRQKILLGAFLMDLLNEDEDARGTLIPKLKTFIKRGSASQADRNTRTIKPLLDNWGDTNKEQSIS</sequence>
<reference evidence="2 3" key="1">
    <citation type="submission" date="2024-03" db="EMBL/GenBank/DDBJ databases">
        <title>Cognatishimia coralii sp. nov., a marine bacterium isolated from coral surrounding seawater.</title>
        <authorList>
            <person name="Liu X."/>
            <person name="Liu S."/>
            <person name="Sun H."/>
            <person name="Zhang Y."/>
        </authorList>
    </citation>
    <scope>NUCLEOTIDE SEQUENCE [LARGE SCALE GENOMIC DNA]</scope>
    <source>
        <strain evidence="2 3">D5M38</strain>
    </source>
</reference>
<evidence type="ECO:0000313" key="2">
    <source>
        <dbReference type="EMBL" id="MEJ5219997.1"/>
    </source>
</evidence>
<dbReference type="RefSeq" id="WP_303963380.1">
    <property type="nucleotide sequence ID" value="NZ_JBBGAZ010000015.1"/>
</dbReference>
<evidence type="ECO:0008006" key="4">
    <source>
        <dbReference type="Google" id="ProtNLM"/>
    </source>
</evidence>
<dbReference type="Proteomes" id="UP001368270">
    <property type="component" value="Unassembled WGS sequence"/>
</dbReference>
<name>A0ABU8QKN8_9RHOB</name>
<evidence type="ECO:0000256" key="1">
    <source>
        <dbReference type="SAM" id="MobiDB-lite"/>
    </source>
</evidence>
<proteinExistence type="predicted"/>
<protein>
    <recommendedName>
        <fullName evidence="4">Ribosome-associated protein</fullName>
    </recommendedName>
</protein>